<sequence>MPHRPDPRGGRPGRHRQPSPRFYSSGDDVFSSDCDSDRSVRTNIRRTPPGMRNFGGCRGVSAEMVRGYRSSDGGGMDSEDRGGGGGGGGRRGGRRGGGRGGGRGRE</sequence>
<evidence type="ECO:0000313" key="2">
    <source>
        <dbReference type="EMBL" id="KAF2445221.1"/>
    </source>
</evidence>
<comment type="caution">
    <text evidence="2">The sequence shown here is derived from an EMBL/GenBank/DDBJ whole genome shotgun (WGS) entry which is preliminary data.</text>
</comment>
<name>A0A9P4UCH2_9PLEO</name>
<keyword evidence="3" id="KW-1185">Reference proteome</keyword>
<gene>
    <name evidence="2" type="ORF">P171DRAFT_514501</name>
</gene>
<accession>A0A9P4UCH2</accession>
<feature type="region of interest" description="Disordered" evidence="1">
    <location>
        <begin position="1"/>
        <end position="106"/>
    </location>
</feature>
<evidence type="ECO:0000256" key="1">
    <source>
        <dbReference type="SAM" id="MobiDB-lite"/>
    </source>
</evidence>
<evidence type="ECO:0000313" key="3">
    <source>
        <dbReference type="Proteomes" id="UP000799764"/>
    </source>
</evidence>
<dbReference type="AlphaFoldDB" id="A0A9P4UCH2"/>
<dbReference type="Proteomes" id="UP000799764">
    <property type="component" value="Unassembled WGS sequence"/>
</dbReference>
<protein>
    <submittedName>
        <fullName evidence="2">Uncharacterized protein</fullName>
    </submittedName>
</protein>
<reference evidence="2" key="1">
    <citation type="journal article" date="2020" name="Stud. Mycol.">
        <title>101 Dothideomycetes genomes: a test case for predicting lifestyles and emergence of pathogens.</title>
        <authorList>
            <person name="Haridas S."/>
            <person name="Albert R."/>
            <person name="Binder M."/>
            <person name="Bloem J."/>
            <person name="Labutti K."/>
            <person name="Salamov A."/>
            <person name="Andreopoulos B."/>
            <person name="Baker S."/>
            <person name="Barry K."/>
            <person name="Bills G."/>
            <person name="Bluhm B."/>
            <person name="Cannon C."/>
            <person name="Castanera R."/>
            <person name="Culley D."/>
            <person name="Daum C."/>
            <person name="Ezra D."/>
            <person name="Gonzalez J."/>
            <person name="Henrissat B."/>
            <person name="Kuo A."/>
            <person name="Liang C."/>
            <person name="Lipzen A."/>
            <person name="Lutzoni F."/>
            <person name="Magnuson J."/>
            <person name="Mondo S."/>
            <person name="Nolan M."/>
            <person name="Ohm R."/>
            <person name="Pangilinan J."/>
            <person name="Park H.-J."/>
            <person name="Ramirez L."/>
            <person name="Alfaro M."/>
            <person name="Sun H."/>
            <person name="Tritt A."/>
            <person name="Yoshinaga Y."/>
            <person name="Zwiers L.-H."/>
            <person name="Turgeon B."/>
            <person name="Goodwin S."/>
            <person name="Spatafora J."/>
            <person name="Crous P."/>
            <person name="Grigoriev I."/>
        </authorList>
    </citation>
    <scope>NUCLEOTIDE SEQUENCE</scope>
    <source>
        <strain evidence="2">CBS 690.94</strain>
    </source>
</reference>
<proteinExistence type="predicted"/>
<dbReference type="EMBL" id="MU001500">
    <property type="protein sequence ID" value="KAF2445221.1"/>
    <property type="molecule type" value="Genomic_DNA"/>
</dbReference>
<organism evidence="2 3">
    <name type="scientific">Karstenula rhodostoma CBS 690.94</name>
    <dbReference type="NCBI Taxonomy" id="1392251"/>
    <lineage>
        <taxon>Eukaryota</taxon>
        <taxon>Fungi</taxon>
        <taxon>Dikarya</taxon>
        <taxon>Ascomycota</taxon>
        <taxon>Pezizomycotina</taxon>
        <taxon>Dothideomycetes</taxon>
        <taxon>Pleosporomycetidae</taxon>
        <taxon>Pleosporales</taxon>
        <taxon>Massarineae</taxon>
        <taxon>Didymosphaeriaceae</taxon>
        <taxon>Karstenula</taxon>
    </lineage>
</organism>